<dbReference type="InterPro" id="IPR002577">
    <property type="entry name" value="HTH_HxlR"/>
</dbReference>
<dbReference type="Gene3D" id="1.10.10.10">
    <property type="entry name" value="Winged helix-like DNA-binding domain superfamily/Winged helix DNA-binding domain"/>
    <property type="match status" value="1"/>
</dbReference>
<dbReference type="SUPFAM" id="SSF46785">
    <property type="entry name" value="Winged helix' DNA-binding domain"/>
    <property type="match status" value="1"/>
</dbReference>
<comment type="caution">
    <text evidence="5">The sequence shown here is derived from an EMBL/GenBank/DDBJ whole genome shotgun (WGS) entry which is preliminary data.</text>
</comment>
<evidence type="ECO:0000256" key="2">
    <source>
        <dbReference type="ARBA" id="ARBA00023125"/>
    </source>
</evidence>
<protein>
    <submittedName>
        <fullName evidence="5">Transcriptional regulator</fullName>
    </submittedName>
</protein>
<dbReference type="Pfam" id="PF01638">
    <property type="entry name" value="HxlR"/>
    <property type="match status" value="1"/>
</dbReference>
<evidence type="ECO:0000256" key="1">
    <source>
        <dbReference type="ARBA" id="ARBA00023015"/>
    </source>
</evidence>
<organism evidence="5 6">
    <name type="scientific">Ancylomarina longa</name>
    <dbReference type="NCBI Taxonomy" id="2487017"/>
    <lineage>
        <taxon>Bacteria</taxon>
        <taxon>Pseudomonadati</taxon>
        <taxon>Bacteroidota</taxon>
        <taxon>Bacteroidia</taxon>
        <taxon>Marinilabiliales</taxon>
        <taxon>Marinifilaceae</taxon>
        <taxon>Ancylomarina</taxon>
    </lineage>
</organism>
<sequence length="121" mass="14017">MENNLNKYSDVKNCPIRTVLDRFGDKWSVLVLLILGEVEKMRFNELLRTMGDISQKMLTVTLRTLEADDLVKRTIYPEVPPRVEYETTERGKSLLKHIHGLAGWAEENKLAILESRNKFKG</sequence>
<evidence type="ECO:0000256" key="3">
    <source>
        <dbReference type="ARBA" id="ARBA00023163"/>
    </source>
</evidence>
<feature type="domain" description="HTH hxlR-type" evidence="4">
    <location>
        <begin position="14"/>
        <end position="113"/>
    </location>
</feature>
<dbReference type="InterPro" id="IPR036388">
    <property type="entry name" value="WH-like_DNA-bd_sf"/>
</dbReference>
<evidence type="ECO:0000259" key="4">
    <source>
        <dbReference type="PROSITE" id="PS51118"/>
    </source>
</evidence>
<keyword evidence="1" id="KW-0805">Transcription regulation</keyword>
<gene>
    <name evidence="5" type="ORF">DLK05_03570</name>
</gene>
<dbReference type="EMBL" id="RJJX01000003">
    <property type="protein sequence ID" value="RUT79312.1"/>
    <property type="molecule type" value="Genomic_DNA"/>
</dbReference>
<dbReference type="PANTHER" id="PTHR33204:SF39">
    <property type="entry name" value="TRANSCRIPTIONAL REGULATORY PROTEIN"/>
    <property type="match status" value="1"/>
</dbReference>
<dbReference type="AlphaFoldDB" id="A0A434AXN0"/>
<dbReference type="GO" id="GO:0003677">
    <property type="term" value="F:DNA binding"/>
    <property type="evidence" value="ECO:0007669"/>
    <property type="project" value="UniProtKB-KW"/>
</dbReference>
<evidence type="ECO:0000313" key="5">
    <source>
        <dbReference type="EMBL" id="RUT79312.1"/>
    </source>
</evidence>
<keyword evidence="6" id="KW-1185">Reference proteome</keyword>
<dbReference type="Proteomes" id="UP000282985">
    <property type="component" value="Unassembled WGS sequence"/>
</dbReference>
<dbReference type="InterPro" id="IPR036390">
    <property type="entry name" value="WH_DNA-bd_sf"/>
</dbReference>
<dbReference type="PANTHER" id="PTHR33204">
    <property type="entry name" value="TRANSCRIPTIONAL REGULATOR, MARR FAMILY"/>
    <property type="match status" value="1"/>
</dbReference>
<name>A0A434AXN0_9BACT</name>
<keyword evidence="3" id="KW-0804">Transcription</keyword>
<dbReference type="OrthoDB" id="8231503at2"/>
<dbReference type="PROSITE" id="PS51118">
    <property type="entry name" value="HTH_HXLR"/>
    <property type="match status" value="1"/>
</dbReference>
<reference evidence="5 6" key="1">
    <citation type="submission" date="2018-11" db="EMBL/GenBank/DDBJ databases">
        <title>Parancylomarina longa gen. nov., sp. nov., isolated from sediments of southern Okinawa.</title>
        <authorList>
            <person name="Fu T."/>
        </authorList>
    </citation>
    <scope>NUCLEOTIDE SEQUENCE [LARGE SCALE GENOMIC DNA]</scope>
    <source>
        <strain evidence="5 6">T3-2 S1-C</strain>
    </source>
</reference>
<dbReference type="RefSeq" id="WP_127342603.1">
    <property type="nucleotide sequence ID" value="NZ_RJJX01000003.1"/>
</dbReference>
<accession>A0A434AXN0</accession>
<proteinExistence type="predicted"/>
<keyword evidence="2" id="KW-0238">DNA-binding</keyword>
<evidence type="ECO:0000313" key="6">
    <source>
        <dbReference type="Proteomes" id="UP000282985"/>
    </source>
</evidence>